<reference evidence="1 2" key="1">
    <citation type="submission" date="2016-06" db="EMBL/GenBank/DDBJ databases">
        <title>Insight into the functional genes involving in sulfur oxidation in Pearl River water.</title>
        <authorList>
            <person name="Luo J."/>
            <person name="Tan X."/>
            <person name="Lin W."/>
        </authorList>
    </citation>
    <scope>NUCLEOTIDE SEQUENCE [LARGE SCALE GENOMIC DNA]</scope>
    <source>
        <strain evidence="1 2">LS2</strain>
    </source>
</reference>
<sequence length="77" mass="8439">MGDCAHRIKGNNPLIVAQRACSERRLPAPSHPRKATARVLRIDTGYARIHGDRLGFGVEATLTRAPPLFTRPAIEVP</sequence>
<name>A0A191ZI56_9GAMM</name>
<evidence type="ECO:0000313" key="1">
    <source>
        <dbReference type="EMBL" id="ANJ67550.1"/>
    </source>
</evidence>
<gene>
    <name evidence="1" type="ORF">A9404_09255</name>
</gene>
<organism evidence="1 2">
    <name type="scientific">Halothiobacillus diazotrophicus</name>
    <dbReference type="NCBI Taxonomy" id="1860122"/>
    <lineage>
        <taxon>Bacteria</taxon>
        <taxon>Pseudomonadati</taxon>
        <taxon>Pseudomonadota</taxon>
        <taxon>Gammaproteobacteria</taxon>
        <taxon>Chromatiales</taxon>
        <taxon>Halothiobacillaceae</taxon>
        <taxon>Halothiobacillus</taxon>
    </lineage>
</organism>
<dbReference type="Proteomes" id="UP000078596">
    <property type="component" value="Chromosome"/>
</dbReference>
<accession>A0A191ZI56</accession>
<protein>
    <submittedName>
        <fullName evidence="1">Uncharacterized protein</fullName>
    </submittedName>
</protein>
<dbReference type="STRING" id="1860122.A9404_09255"/>
<dbReference type="KEGG" id="haz:A9404_09255"/>
<proteinExistence type="predicted"/>
<keyword evidence="2" id="KW-1185">Reference proteome</keyword>
<dbReference type="AlphaFoldDB" id="A0A191ZI56"/>
<dbReference type="EMBL" id="CP016027">
    <property type="protein sequence ID" value="ANJ67550.1"/>
    <property type="molecule type" value="Genomic_DNA"/>
</dbReference>
<evidence type="ECO:0000313" key="2">
    <source>
        <dbReference type="Proteomes" id="UP000078596"/>
    </source>
</evidence>